<sequence length="86" mass="10155">MGNPLDDLKPSLKKCYYCKKQNSLEESHKIRYKCSCDSCSNRKVFICNKCYEAKTQFSRSGNEVIDKFIMETLMMKCMGKWNLFLM</sequence>
<dbReference type="EMBL" id="LLXI01000804">
    <property type="protein sequence ID" value="PKY49954.1"/>
    <property type="molecule type" value="Genomic_DNA"/>
</dbReference>
<evidence type="ECO:0000313" key="2">
    <source>
        <dbReference type="Proteomes" id="UP000234323"/>
    </source>
</evidence>
<keyword evidence="2" id="KW-1185">Reference proteome</keyword>
<dbReference type="Proteomes" id="UP000234323">
    <property type="component" value="Unassembled WGS sequence"/>
</dbReference>
<evidence type="ECO:0000313" key="1">
    <source>
        <dbReference type="EMBL" id="PKY49954.1"/>
    </source>
</evidence>
<feature type="non-terminal residue" evidence="1">
    <location>
        <position position="86"/>
    </location>
</feature>
<name>A0A2I1GTU6_9GLOM</name>
<dbReference type="VEuPathDB" id="FungiDB:RhiirA1_416611"/>
<protein>
    <submittedName>
        <fullName evidence="1">Uncharacterized protein</fullName>
    </submittedName>
</protein>
<comment type="caution">
    <text evidence="1">The sequence shown here is derived from an EMBL/GenBank/DDBJ whole genome shotgun (WGS) entry which is preliminary data.</text>
</comment>
<organism evidence="1 2">
    <name type="scientific">Rhizophagus irregularis</name>
    <dbReference type="NCBI Taxonomy" id="588596"/>
    <lineage>
        <taxon>Eukaryota</taxon>
        <taxon>Fungi</taxon>
        <taxon>Fungi incertae sedis</taxon>
        <taxon>Mucoromycota</taxon>
        <taxon>Glomeromycotina</taxon>
        <taxon>Glomeromycetes</taxon>
        <taxon>Glomerales</taxon>
        <taxon>Glomeraceae</taxon>
        <taxon>Rhizophagus</taxon>
    </lineage>
</organism>
<reference evidence="1 2" key="1">
    <citation type="submission" date="2015-10" db="EMBL/GenBank/DDBJ databases">
        <title>Genome analyses suggest a sexual origin of heterokaryosis in a supposedly ancient asexual fungus.</title>
        <authorList>
            <person name="Ropars J."/>
            <person name="Sedzielewska K."/>
            <person name="Noel J."/>
            <person name="Charron P."/>
            <person name="Farinelli L."/>
            <person name="Marton T."/>
            <person name="Kruger M."/>
            <person name="Pelin A."/>
            <person name="Brachmann A."/>
            <person name="Corradi N."/>
        </authorList>
    </citation>
    <scope>NUCLEOTIDE SEQUENCE [LARGE SCALE GENOMIC DNA]</scope>
    <source>
        <strain evidence="1 2">A4</strain>
    </source>
</reference>
<dbReference type="VEuPathDB" id="FungiDB:RhiirFUN_007016"/>
<gene>
    <name evidence="1" type="ORF">RhiirA4_405987</name>
</gene>
<proteinExistence type="predicted"/>
<dbReference type="AlphaFoldDB" id="A0A2I1GTU6"/>
<accession>A0A2I1GTU6</accession>
<dbReference type="VEuPathDB" id="FungiDB:FUN_004869"/>